<feature type="transmembrane region" description="Helical" evidence="1">
    <location>
        <begin position="73"/>
        <end position="98"/>
    </location>
</feature>
<accession>A0ABN9WJX3</accession>
<dbReference type="EMBL" id="CAUYUJ010018673">
    <property type="protein sequence ID" value="CAK0885464.1"/>
    <property type="molecule type" value="Genomic_DNA"/>
</dbReference>
<dbReference type="Gene3D" id="1.10.3080.10">
    <property type="entry name" value="Clc chloride channel"/>
    <property type="match status" value="1"/>
</dbReference>
<comment type="caution">
    <text evidence="2">The sequence shown here is derived from an EMBL/GenBank/DDBJ whole genome shotgun (WGS) entry which is preliminary data.</text>
</comment>
<name>A0ABN9WJX3_9DINO</name>
<feature type="non-terminal residue" evidence="2">
    <location>
        <position position="181"/>
    </location>
</feature>
<evidence type="ECO:0000313" key="3">
    <source>
        <dbReference type="Proteomes" id="UP001189429"/>
    </source>
</evidence>
<dbReference type="InterPro" id="IPR014743">
    <property type="entry name" value="Cl-channel_core"/>
</dbReference>
<keyword evidence="1" id="KW-0812">Transmembrane</keyword>
<sequence>MSSSSSSSLRIPLNAVEAATRVHPQPTHVDDQADDAAGRTLTTRPTLTQNKFDLWAQGNSVKLSGGSTMHRRLVLVVVAMATAASMVSFCVSFTVSYVNGLLEAARASGIASPLTVQIVLSTLLLWGARLMVACAPAAKGSGLPEIKCMLSGWRAEHIEVKPEVPWMPASTFVSCSTFGET</sequence>
<keyword evidence="1" id="KW-1133">Transmembrane helix</keyword>
<keyword evidence="1" id="KW-0472">Membrane</keyword>
<dbReference type="Proteomes" id="UP001189429">
    <property type="component" value="Unassembled WGS sequence"/>
</dbReference>
<evidence type="ECO:0008006" key="4">
    <source>
        <dbReference type="Google" id="ProtNLM"/>
    </source>
</evidence>
<evidence type="ECO:0000313" key="2">
    <source>
        <dbReference type="EMBL" id="CAK0885464.1"/>
    </source>
</evidence>
<reference evidence="2" key="1">
    <citation type="submission" date="2023-10" db="EMBL/GenBank/DDBJ databases">
        <authorList>
            <person name="Chen Y."/>
            <person name="Shah S."/>
            <person name="Dougan E. K."/>
            <person name="Thang M."/>
            <person name="Chan C."/>
        </authorList>
    </citation>
    <scope>NUCLEOTIDE SEQUENCE [LARGE SCALE GENOMIC DNA]</scope>
</reference>
<dbReference type="SUPFAM" id="SSF81340">
    <property type="entry name" value="Clc chloride channel"/>
    <property type="match status" value="1"/>
</dbReference>
<gene>
    <name evidence="2" type="ORF">PCOR1329_LOCUS67079</name>
</gene>
<keyword evidence="3" id="KW-1185">Reference proteome</keyword>
<feature type="transmembrane region" description="Helical" evidence="1">
    <location>
        <begin position="110"/>
        <end position="132"/>
    </location>
</feature>
<organism evidence="2 3">
    <name type="scientific">Prorocentrum cordatum</name>
    <dbReference type="NCBI Taxonomy" id="2364126"/>
    <lineage>
        <taxon>Eukaryota</taxon>
        <taxon>Sar</taxon>
        <taxon>Alveolata</taxon>
        <taxon>Dinophyceae</taxon>
        <taxon>Prorocentrales</taxon>
        <taxon>Prorocentraceae</taxon>
        <taxon>Prorocentrum</taxon>
    </lineage>
</organism>
<evidence type="ECO:0000256" key="1">
    <source>
        <dbReference type="SAM" id="Phobius"/>
    </source>
</evidence>
<protein>
    <recommendedName>
        <fullName evidence="4">Solute carrier family 40 protein</fullName>
    </recommendedName>
</protein>
<proteinExistence type="predicted"/>